<organism evidence="1 2">
    <name type="scientific">Maribellus comscasis</name>
    <dbReference type="NCBI Taxonomy" id="2681766"/>
    <lineage>
        <taxon>Bacteria</taxon>
        <taxon>Pseudomonadati</taxon>
        <taxon>Bacteroidota</taxon>
        <taxon>Bacteroidia</taxon>
        <taxon>Marinilabiliales</taxon>
        <taxon>Prolixibacteraceae</taxon>
        <taxon>Maribellus</taxon>
    </lineage>
</organism>
<dbReference type="Proteomes" id="UP000428260">
    <property type="component" value="Chromosome"/>
</dbReference>
<dbReference type="AlphaFoldDB" id="A0A6I6JYC2"/>
<gene>
    <name evidence="1" type="ORF">GM418_10825</name>
</gene>
<sequence length="129" mass="14674">MNKTVEKRINEEYVAAMAVSNIFSGMQALGDLEIVVSSNYAYTLYTLVADSLSKLMFELTDIQNEAEIGNNILRYAHSLVENCSPDPWSHNEVIKNTALQSLSVFKDKIQKDKQEMRIDEHKNREATSE</sequence>
<dbReference type="EMBL" id="CP046401">
    <property type="protein sequence ID" value="QGY44133.1"/>
    <property type="molecule type" value="Genomic_DNA"/>
</dbReference>
<dbReference type="RefSeq" id="WP_158865941.1">
    <property type="nucleotide sequence ID" value="NZ_CP046401.1"/>
</dbReference>
<reference evidence="1 2" key="1">
    <citation type="submission" date="2019-11" db="EMBL/GenBank/DDBJ databases">
        <authorList>
            <person name="Zheng R.K."/>
            <person name="Sun C.M."/>
        </authorList>
    </citation>
    <scope>NUCLEOTIDE SEQUENCE [LARGE SCALE GENOMIC DNA]</scope>
    <source>
        <strain evidence="1 2">WC007</strain>
    </source>
</reference>
<proteinExistence type="predicted"/>
<accession>A0A6I6JYC2</accession>
<evidence type="ECO:0000313" key="2">
    <source>
        <dbReference type="Proteomes" id="UP000428260"/>
    </source>
</evidence>
<dbReference type="KEGG" id="mcos:GM418_10825"/>
<evidence type="ECO:0000313" key="1">
    <source>
        <dbReference type="EMBL" id="QGY44133.1"/>
    </source>
</evidence>
<protein>
    <submittedName>
        <fullName evidence="1">Uncharacterized protein</fullName>
    </submittedName>
</protein>
<name>A0A6I6JYC2_9BACT</name>
<keyword evidence="2" id="KW-1185">Reference proteome</keyword>